<accession>A0AAE4FRY5</accession>
<evidence type="ECO:0000313" key="3">
    <source>
        <dbReference type="EMBL" id="MDS3859930.1"/>
    </source>
</evidence>
<dbReference type="AlphaFoldDB" id="A0AAE4FRY5"/>
<evidence type="ECO:0000313" key="4">
    <source>
        <dbReference type="Proteomes" id="UP001268256"/>
    </source>
</evidence>
<reference evidence="4" key="1">
    <citation type="submission" date="2023-07" db="EMBL/GenBank/DDBJ databases">
        <authorList>
            <person name="Luz R."/>
            <person name="Cordeiro R."/>
            <person name="Fonseca A."/>
            <person name="Goncalves V."/>
        </authorList>
    </citation>
    <scope>NUCLEOTIDE SEQUENCE [LARGE SCALE GENOMIC DNA]</scope>
    <source>
        <strain evidence="4">BACA0444</strain>
    </source>
</reference>
<organism evidence="3 4">
    <name type="scientific">Pseudocalidococcus azoricus BACA0444</name>
    <dbReference type="NCBI Taxonomy" id="2918990"/>
    <lineage>
        <taxon>Bacteria</taxon>
        <taxon>Bacillati</taxon>
        <taxon>Cyanobacteriota</taxon>
        <taxon>Cyanophyceae</taxon>
        <taxon>Acaryochloridales</taxon>
        <taxon>Thermosynechococcaceae</taxon>
        <taxon>Pseudocalidococcus</taxon>
        <taxon>Pseudocalidococcus azoricus</taxon>
    </lineage>
</organism>
<dbReference type="Proteomes" id="UP001268256">
    <property type="component" value="Unassembled WGS sequence"/>
</dbReference>
<dbReference type="EMBL" id="JAVMIP010000002">
    <property type="protein sequence ID" value="MDS3859930.1"/>
    <property type="molecule type" value="Genomic_DNA"/>
</dbReference>
<evidence type="ECO:0000256" key="1">
    <source>
        <dbReference type="SAM" id="MobiDB-lite"/>
    </source>
</evidence>
<proteinExistence type="predicted"/>
<dbReference type="InterPro" id="IPR039342">
    <property type="entry name" value="TGD2-like"/>
</dbReference>
<feature type="compositionally biased region" description="Pro residues" evidence="1">
    <location>
        <begin position="394"/>
        <end position="411"/>
    </location>
</feature>
<dbReference type="PANTHER" id="PTHR34675:SF1">
    <property type="entry name" value="PROTEIN TRIGALACTOSYLDIACYLGLYCEROL 2, CHLOROPLASTIC"/>
    <property type="match status" value="1"/>
</dbReference>
<sequence length="411" mass="43462">MRSRVMQESVVGLLFLIGLGVLGLALIWLRGNLFAGQTYEVTITLADAPGLVVGTPVRYRGVRVGSISDVQVGPMGIIAKAKLRDVIIPRDAIPEVRQSGFVGSSFLDFRQVVAVADLPENLSPVSADCDPTIIICNGQKIQGRTGKSLDDLITAANAIADSLDQSQLIENTNSAITKVATAAENVNRLSADARVQLREFSTAARSVTQAANQVTSLVEVNKGTLTTTLNTLSASGQELKLVLGNLSPFLNRLEKSTVLADLEALLKNGSQAAANLNTISGTLSNPAVMFSLAQTLDAARATFINTQKITNDLVKLSGDQELQEDLRRLIRGLSRLFSSSLELEQQLLALTQQSQLSATPPAPVSRTNQPALAPNTPSSDPETVAPNQPVNATAPPPPTPEPTPLLAPNPS</sequence>
<dbReference type="RefSeq" id="WP_322877223.1">
    <property type="nucleotide sequence ID" value="NZ_JAVMIP010000002.1"/>
</dbReference>
<evidence type="ECO:0000259" key="2">
    <source>
        <dbReference type="Pfam" id="PF02470"/>
    </source>
</evidence>
<dbReference type="InterPro" id="IPR003399">
    <property type="entry name" value="Mce/MlaD"/>
</dbReference>
<comment type="caution">
    <text evidence="3">The sequence shown here is derived from an EMBL/GenBank/DDBJ whole genome shotgun (WGS) entry which is preliminary data.</text>
</comment>
<keyword evidence="4" id="KW-1185">Reference proteome</keyword>
<dbReference type="PANTHER" id="PTHR34675">
    <property type="entry name" value="PROTEIN TRIGALACTOSYLDIACYLGLYCEROL 2, CHLOROPLASTIC"/>
    <property type="match status" value="1"/>
</dbReference>
<name>A0AAE4FRY5_9CYAN</name>
<feature type="region of interest" description="Disordered" evidence="1">
    <location>
        <begin position="358"/>
        <end position="411"/>
    </location>
</feature>
<protein>
    <submittedName>
        <fullName evidence="3">MlaD family protein</fullName>
    </submittedName>
</protein>
<gene>
    <name evidence="3" type="ORF">RIF25_03820</name>
</gene>
<feature type="domain" description="Mce/MlaD" evidence="2">
    <location>
        <begin position="37"/>
        <end position="110"/>
    </location>
</feature>
<feature type="compositionally biased region" description="Polar residues" evidence="1">
    <location>
        <begin position="365"/>
        <end position="381"/>
    </location>
</feature>
<dbReference type="Pfam" id="PF02470">
    <property type="entry name" value="MlaD"/>
    <property type="match status" value="1"/>
</dbReference>